<accession>A0A2N3V164</accession>
<feature type="transmembrane region" description="Helical" evidence="1">
    <location>
        <begin position="57"/>
        <end position="77"/>
    </location>
</feature>
<keyword evidence="1" id="KW-0472">Membrane</keyword>
<organism evidence="2 3">
    <name type="scientific">Pontibacter ramchanderi</name>
    <dbReference type="NCBI Taxonomy" id="1179743"/>
    <lineage>
        <taxon>Bacteria</taxon>
        <taxon>Pseudomonadati</taxon>
        <taxon>Bacteroidota</taxon>
        <taxon>Cytophagia</taxon>
        <taxon>Cytophagales</taxon>
        <taxon>Hymenobacteraceae</taxon>
        <taxon>Pontibacter</taxon>
    </lineage>
</organism>
<evidence type="ECO:0000313" key="3">
    <source>
        <dbReference type="Proteomes" id="UP000233782"/>
    </source>
</evidence>
<evidence type="ECO:0000313" key="2">
    <source>
        <dbReference type="EMBL" id="PKV75352.1"/>
    </source>
</evidence>
<keyword evidence="3" id="KW-1185">Reference proteome</keyword>
<keyword evidence="1" id="KW-1133">Transmembrane helix</keyword>
<feature type="transmembrane region" description="Helical" evidence="1">
    <location>
        <begin position="89"/>
        <end position="109"/>
    </location>
</feature>
<evidence type="ECO:0000256" key="1">
    <source>
        <dbReference type="SAM" id="Phobius"/>
    </source>
</evidence>
<reference evidence="2 3" key="1">
    <citation type="submission" date="2017-12" db="EMBL/GenBank/DDBJ databases">
        <title>Genomic Encyclopedia of Type Strains, Phase III (KMG-III): the genomes of soil and plant-associated and newly described type strains.</title>
        <authorList>
            <person name="Whitman W."/>
        </authorList>
    </citation>
    <scope>NUCLEOTIDE SEQUENCE [LARGE SCALE GENOMIC DNA]</scope>
    <source>
        <strain evidence="2 3">LP43</strain>
    </source>
</reference>
<dbReference type="Pfam" id="PF04020">
    <property type="entry name" value="Phage_holin_4_2"/>
    <property type="match status" value="1"/>
</dbReference>
<comment type="caution">
    <text evidence="2">The sequence shown here is derived from an EMBL/GenBank/DDBJ whole genome shotgun (WGS) entry which is preliminary data.</text>
</comment>
<dbReference type="AlphaFoldDB" id="A0A2N3V164"/>
<dbReference type="PANTHER" id="PTHR37309:SF1">
    <property type="entry name" value="SLR0284 PROTEIN"/>
    <property type="match status" value="1"/>
</dbReference>
<dbReference type="Proteomes" id="UP000233782">
    <property type="component" value="Unassembled WGS sequence"/>
</dbReference>
<sequence length="110" mass="11636">MGIIIKILLTGVAALIAAYILPGVHIDGFVTALILAIVLALLNAVVRPILVILTIPVTVLTLGLFLLVINALIILLADYLIGGFSVDGFLWALVFSLVLSLITAILDMIF</sequence>
<name>A0A2N3V164_9BACT</name>
<dbReference type="EMBL" id="PJMU01000001">
    <property type="protein sequence ID" value="PKV75352.1"/>
    <property type="molecule type" value="Genomic_DNA"/>
</dbReference>
<feature type="transmembrane region" description="Helical" evidence="1">
    <location>
        <begin position="7"/>
        <end position="26"/>
    </location>
</feature>
<proteinExistence type="predicted"/>
<dbReference type="PANTHER" id="PTHR37309">
    <property type="entry name" value="SLR0284 PROTEIN"/>
    <property type="match status" value="1"/>
</dbReference>
<gene>
    <name evidence="2" type="ORF">BD749_0291</name>
</gene>
<dbReference type="OrthoDB" id="6402664at2"/>
<keyword evidence="1" id="KW-0812">Transmembrane</keyword>
<feature type="transmembrane region" description="Helical" evidence="1">
    <location>
        <begin position="32"/>
        <end position="50"/>
    </location>
</feature>
<dbReference type="RefSeq" id="WP_101442600.1">
    <property type="nucleotide sequence ID" value="NZ_PJMU01000001.1"/>
</dbReference>
<protein>
    <submittedName>
        <fullName evidence="2">Putative membrane protein</fullName>
    </submittedName>
</protein>
<dbReference type="InterPro" id="IPR007165">
    <property type="entry name" value="Phage_holin_4_2"/>
</dbReference>